<proteinExistence type="predicted"/>
<dbReference type="InterPro" id="IPR038404">
    <property type="entry name" value="TRAP_DctP_sf"/>
</dbReference>
<keyword evidence="1" id="KW-0732">Signal</keyword>
<keyword evidence="3" id="KW-1185">Reference proteome</keyword>
<protein>
    <submittedName>
        <fullName evidence="2">Solute-binding protein</fullName>
    </submittedName>
</protein>
<dbReference type="PANTHER" id="PTHR33376:SF2">
    <property type="entry name" value="DICARBOXYLATE-BINDING PERIPLASMIC PROTEIN"/>
    <property type="match status" value="1"/>
</dbReference>
<gene>
    <name evidence="2" type="ORF">OCOJLMKI_1192</name>
</gene>
<dbReference type="PANTHER" id="PTHR33376">
    <property type="match status" value="1"/>
</dbReference>
<dbReference type="InterPro" id="IPR006311">
    <property type="entry name" value="TAT_signal"/>
</dbReference>
<dbReference type="EMBL" id="BPQP01000017">
    <property type="protein sequence ID" value="GJD93994.1"/>
    <property type="molecule type" value="Genomic_DNA"/>
</dbReference>
<evidence type="ECO:0000313" key="3">
    <source>
        <dbReference type="Proteomes" id="UP001055125"/>
    </source>
</evidence>
<name>A0ABQ4RUV8_9HYPH</name>
<dbReference type="NCBIfam" id="NF037995">
    <property type="entry name" value="TRAP_S1"/>
    <property type="match status" value="1"/>
</dbReference>
<dbReference type="InterPro" id="IPR004682">
    <property type="entry name" value="TRAP_DctP"/>
</dbReference>
<comment type="caution">
    <text evidence="2">The sequence shown here is derived from an EMBL/GenBank/DDBJ whole genome shotgun (WGS) entry which is preliminary data.</text>
</comment>
<dbReference type="Pfam" id="PF03480">
    <property type="entry name" value="DctP"/>
    <property type="match status" value="1"/>
</dbReference>
<reference evidence="2" key="2">
    <citation type="submission" date="2021-08" db="EMBL/GenBank/DDBJ databases">
        <authorList>
            <person name="Tani A."/>
            <person name="Ola A."/>
            <person name="Ogura Y."/>
            <person name="Katsura K."/>
            <person name="Hayashi T."/>
        </authorList>
    </citation>
    <scope>NUCLEOTIDE SEQUENCE</scope>
    <source>
        <strain evidence="2">DSM 19015</strain>
    </source>
</reference>
<evidence type="ECO:0000313" key="2">
    <source>
        <dbReference type="EMBL" id="GJD93994.1"/>
    </source>
</evidence>
<sequence>MLKVQGAASAALGRRDLLRSGVGALAALGAPRIVHAAGTGRALKMSYLFDHDSQLGAGADEFARRTKSATDGAWRIDQYPGGAFGGELEMIEALRKGELDLAFITGAVFANVAPGFGILDLPFLFRNAAHAHAVLDGPIGRTMLDRFRQHDLVALAWGENGMRHITNSLRPIHTPEDLRGLKMRVPQSDVMLRCFRQLGVDTAPMAFPALYGALESGRFDGQENPIAVIRAAEFDRVQQHLTLTGHIYSNAVIFMSKDAWSSLGAKERGVFLEAAHAGGAASRQRAGRDDREGVDILRASGMQVVSMVNRAAFRAALEPTWSNFATEFGPDLVSRIEAVPTATGNRG</sequence>
<dbReference type="RefSeq" id="WP_238243195.1">
    <property type="nucleotide sequence ID" value="NZ_BPQP01000017.1"/>
</dbReference>
<accession>A0ABQ4RUV8</accession>
<dbReference type="PROSITE" id="PS51318">
    <property type="entry name" value="TAT"/>
    <property type="match status" value="1"/>
</dbReference>
<dbReference type="NCBIfam" id="TIGR00787">
    <property type="entry name" value="dctP"/>
    <property type="match status" value="1"/>
</dbReference>
<reference evidence="2" key="1">
    <citation type="journal article" date="2021" name="Front. Microbiol.">
        <title>Comprehensive Comparative Genomics and Phenotyping of Methylobacterium Species.</title>
        <authorList>
            <person name="Alessa O."/>
            <person name="Ogura Y."/>
            <person name="Fujitani Y."/>
            <person name="Takami H."/>
            <person name="Hayashi T."/>
            <person name="Sahin N."/>
            <person name="Tani A."/>
        </authorList>
    </citation>
    <scope>NUCLEOTIDE SEQUENCE</scope>
    <source>
        <strain evidence="2">DSM 19015</strain>
    </source>
</reference>
<dbReference type="PIRSF" id="PIRSF006470">
    <property type="entry name" value="DctB"/>
    <property type="match status" value="1"/>
</dbReference>
<dbReference type="InterPro" id="IPR018389">
    <property type="entry name" value="DctP_fam"/>
</dbReference>
<dbReference type="Proteomes" id="UP001055125">
    <property type="component" value="Unassembled WGS sequence"/>
</dbReference>
<organism evidence="2 3">
    <name type="scientific">Methylobacterium iners</name>
    <dbReference type="NCBI Taxonomy" id="418707"/>
    <lineage>
        <taxon>Bacteria</taxon>
        <taxon>Pseudomonadati</taxon>
        <taxon>Pseudomonadota</taxon>
        <taxon>Alphaproteobacteria</taxon>
        <taxon>Hyphomicrobiales</taxon>
        <taxon>Methylobacteriaceae</taxon>
        <taxon>Methylobacterium</taxon>
    </lineage>
</organism>
<evidence type="ECO:0000256" key="1">
    <source>
        <dbReference type="ARBA" id="ARBA00022729"/>
    </source>
</evidence>
<dbReference type="Gene3D" id="3.40.190.170">
    <property type="entry name" value="Bacterial extracellular solute-binding protein, family 7"/>
    <property type="match status" value="1"/>
</dbReference>